<dbReference type="InterPro" id="IPR002937">
    <property type="entry name" value="Amino_oxidase"/>
</dbReference>
<name>A0A2A7U2L7_EDWTA</name>
<comment type="similarity">
    <text evidence="2">Belongs to the tryptophan 2-monooxygenase family.</text>
</comment>
<keyword evidence="7" id="KW-0732">Signal</keyword>
<dbReference type="GO" id="GO:0009851">
    <property type="term" value="P:auxin biosynthetic process"/>
    <property type="evidence" value="ECO:0007669"/>
    <property type="project" value="UniProtKB-KW"/>
</dbReference>
<evidence type="ECO:0000256" key="3">
    <source>
        <dbReference type="ARBA" id="ARBA00012535"/>
    </source>
</evidence>
<dbReference type="Gene3D" id="3.50.50.60">
    <property type="entry name" value="FAD/NAD(P)-binding domain"/>
    <property type="match status" value="1"/>
</dbReference>
<feature type="chain" id="PRO_5012247480" description="Tryptophan 2-monooxygenase" evidence="7">
    <location>
        <begin position="27"/>
        <end position="454"/>
    </location>
</feature>
<feature type="signal peptide" evidence="7">
    <location>
        <begin position="1"/>
        <end position="26"/>
    </location>
</feature>
<dbReference type="Proteomes" id="UP000219788">
    <property type="component" value="Unassembled WGS sequence"/>
</dbReference>
<dbReference type="RefSeq" id="WP_098143133.1">
    <property type="nucleotide sequence ID" value="NZ_PDDV01000013.1"/>
</dbReference>
<comment type="catalytic activity">
    <reaction evidence="6">
        <text>L-tryptophan + O2 = indole-3-acetamide + CO2 + H2O</text>
        <dbReference type="Rhea" id="RHEA:16165"/>
        <dbReference type="ChEBI" id="CHEBI:15377"/>
        <dbReference type="ChEBI" id="CHEBI:15379"/>
        <dbReference type="ChEBI" id="CHEBI:16031"/>
        <dbReference type="ChEBI" id="CHEBI:16526"/>
        <dbReference type="ChEBI" id="CHEBI:57912"/>
        <dbReference type="EC" id="1.13.12.3"/>
    </reaction>
</comment>
<dbReference type="Gene3D" id="3.90.660.10">
    <property type="match status" value="1"/>
</dbReference>
<dbReference type="SUPFAM" id="SSF54373">
    <property type="entry name" value="FAD-linked reductases, C-terminal domain"/>
    <property type="match status" value="1"/>
</dbReference>
<evidence type="ECO:0000256" key="7">
    <source>
        <dbReference type="SAM" id="SignalP"/>
    </source>
</evidence>
<evidence type="ECO:0000256" key="2">
    <source>
        <dbReference type="ARBA" id="ARBA00005833"/>
    </source>
</evidence>
<dbReference type="EMBL" id="PDDV01000013">
    <property type="protein sequence ID" value="PEH72540.1"/>
    <property type="molecule type" value="Genomic_DNA"/>
</dbReference>
<dbReference type="PANTHER" id="PTHR10742:SF410">
    <property type="entry name" value="LYSINE-SPECIFIC HISTONE DEMETHYLASE 2"/>
    <property type="match status" value="1"/>
</dbReference>
<organism evidence="9 10">
    <name type="scientific">Edwardsiella tarda</name>
    <dbReference type="NCBI Taxonomy" id="636"/>
    <lineage>
        <taxon>Bacteria</taxon>
        <taxon>Pseudomonadati</taxon>
        <taxon>Pseudomonadota</taxon>
        <taxon>Gammaproteobacteria</taxon>
        <taxon>Enterobacterales</taxon>
        <taxon>Hafniaceae</taxon>
        <taxon>Edwardsiella</taxon>
    </lineage>
</organism>
<comment type="caution">
    <text evidence="9">The sequence shown here is derived from an EMBL/GenBank/DDBJ whole genome shotgun (WGS) entry which is preliminary data.</text>
</comment>
<evidence type="ECO:0000256" key="4">
    <source>
        <dbReference type="ARBA" id="ARBA00017871"/>
    </source>
</evidence>
<proteinExistence type="inferred from homology"/>
<accession>A0A2A7U2L7</accession>
<dbReference type="PANTHER" id="PTHR10742">
    <property type="entry name" value="FLAVIN MONOAMINE OXIDASE"/>
    <property type="match status" value="1"/>
</dbReference>
<dbReference type="InterPro" id="IPR036188">
    <property type="entry name" value="FAD/NAD-bd_sf"/>
</dbReference>
<evidence type="ECO:0000259" key="8">
    <source>
        <dbReference type="Pfam" id="PF01593"/>
    </source>
</evidence>
<comment type="pathway">
    <text evidence="1">Plant hormone metabolism; auxin biosynthesis.</text>
</comment>
<protein>
    <recommendedName>
        <fullName evidence="4">Tryptophan 2-monooxygenase</fullName>
        <ecNumber evidence="3">1.13.12.3</ecNumber>
    </recommendedName>
</protein>
<keyword evidence="5" id="KW-0073">Auxin biosynthesis</keyword>
<evidence type="ECO:0000313" key="9">
    <source>
        <dbReference type="EMBL" id="PEH72540.1"/>
    </source>
</evidence>
<evidence type="ECO:0000313" key="10">
    <source>
        <dbReference type="Proteomes" id="UP000219788"/>
    </source>
</evidence>
<dbReference type="Pfam" id="PF01593">
    <property type="entry name" value="Amino_oxidase"/>
    <property type="match status" value="1"/>
</dbReference>
<evidence type="ECO:0000256" key="1">
    <source>
        <dbReference type="ARBA" id="ARBA00004814"/>
    </source>
</evidence>
<dbReference type="AlphaFoldDB" id="A0A2A7U2L7"/>
<dbReference type="OrthoDB" id="337830at2"/>
<dbReference type="InterPro" id="IPR050281">
    <property type="entry name" value="Flavin_monoamine_oxidase"/>
</dbReference>
<gene>
    <name evidence="9" type="ORF">CRM76_11645</name>
</gene>
<evidence type="ECO:0000256" key="6">
    <source>
        <dbReference type="ARBA" id="ARBA00047321"/>
    </source>
</evidence>
<dbReference type="STRING" id="636.AAW15_07150"/>
<dbReference type="GO" id="GO:0050361">
    <property type="term" value="F:tryptophan 2-monooxygenase activity"/>
    <property type="evidence" value="ECO:0007669"/>
    <property type="project" value="UniProtKB-EC"/>
</dbReference>
<reference evidence="10" key="1">
    <citation type="submission" date="2017-09" db="EMBL/GenBank/DDBJ databases">
        <title>FDA dAtabase for Regulatory Grade micrObial Sequences (FDA-ARGOS): Supporting development and validation of Infectious Disease Dx tests.</title>
        <authorList>
            <person name="Goldberg B."/>
            <person name="Campos J."/>
            <person name="Tallon L."/>
            <person name="Sadzewicz L."/>
            <person name="Ott S."/>
            <person name="Zhao X."/>
            <person name="Nagaraj S."/>
            <person name="Vavikolanu K."/>
            <person name="Aluvathingal J."/>
            <person name="Nadendla S."/>
            <person name="Geyer C."/>
            <person name="Sichtig H."/>
        </authorList>
    </citation>
    <scope>NUCLEOTIDE SEQUENCE [LARGE SCALE GENOMIC DNA]</scope>
    <source>
        <strain evidence="10">FDAARGOS_370</strain>
    </source>
</reference>
<sequence length="454" mass="50157">MNRREMLRMMSAALATLWLDALPTHAAERRPTRTKVLVIGAGLAGLACARTLQAQGFAVQVVEARQRIGGRIWTSHAWPEMPLDLGATWIHGTEKNPLTGIAEQIGARLLPTHYEEALVFAQDGRLLSAKEERVLERLKSVLFETLQEGQSAPQDKSILATVADIVQDASPSERLNIWYLLNSNLEQELSGALGEMSTYYFDDDWAFGGEDALFPQGFSQITDHLAQGLTLALGQVVSQIAYSTTGVSVHTLQGEVFQADRVVITLPLGVLQRGHVTFAPALPADKLSAIQRLGMGTLNKCYLQFPHIFWPDDIDWLEYISPQPGVWSEWVSFARAAHWPVLLGFNAARQGVAMETLSDQQIVADAMGVLQRLFGPTIPQPLRYQITRWSHDPYSAGSYSYYRTGSTPRDRRALGKSVADRLYFAGEAVSRRYYGTAHGALLSGLQAAQEIANH</sequence>
<dbReference type="EC" id="1.13.12.3" evidence="3"/>
<feature type="domain" description="Amine oxidase" evidence="8">
    <location>
        <begin position="43"/>
        <end position="451"/>
    </location>
</feature>
<evidence type="ECO:0000256" key="5">
    <source>
        <dbReference type="ARBA" id="ARBA00023070"/>
    </source>
</evidence>
<dbReference type="SUPFAM" id="SSF51905">
    <property type="entry name" value="FAD/NAD(P)-binding domain"/>
    <property type="match status" value="1"/>
</dbReference>